<organism evidence="1 2">
    <name type="scientific">Trichonephila clavata</name>
    <name type="common">Joro spider</name>
    <name type="synonym">Nephila clavata</name>
    <dbReference type="NCBI Taxonomy" id="2740835"/>
    <lineage>
        <taxon>Eukaryota</taxon>
        <taxon>Metazoa</taxon>
        <taxon>Ecdysozoa</taxon>
        <taxon>Arthropoda</taxon>
        <taxon>Chelicerata</taxon>
        <taxon>Arachnida</taxon>
        <taxon>Araneae</taxon>
        <taxon>Araneomorphae</taxon>
        <taxon>Entelegynae</taxon>
        <taxon>Araneoidea</taxon>
        <taxon>Nephilidae</taxon>
        <taxon>Trichonephila</taxon>
    </lineage>
</organism>
<comment type="caution">
    <text evidence="1">The sequence shown here is derived from an EMBL/GenBank/DDBJ whole genome shotgun (WGS) entry which is preliminary data.</text>
</comment>
<dbReference type="AlphaFoldDB" id="A0A8X6HQG1"/>
<evidence type="ECO:0000313" key="1">
    <source>
        <dbReference type="EMBL" id="GFR28306.1"/>
    </source>
</evidence>
<accession>A0A8X6HQG1</accession>
<dbReference type="Proteomes" id="UP000887116">
    <property type="component" value="Unassembled WGS sequence"/>
</dbReference>
<protein>
    <submittedName>
        <fullName evidence="1">Uncharacterized protein</fullName>
    </submittedName>
</protein>
<evidence type="ECO:0000313" key="2">
    <source>
        <dbReference type="Proteomes" id="UP000887116"/>
    </source>
</evidence>
<reference evidence="1" key="1">
    <citation type="submission" date="2020-07" db="EMBL/GenBank/DDBJ databases">
        <title>Multicomponent nature underlies the extraordinary mechanical properties of spider dragline silk.</title>
        <authorList>
            <person name="Kono N."/>
            <person name="Nakamura H."/>
            <person name="Mori M."/>
            <person name="Yoshida Y."/>
            <person name="Ohtoshi R."/>
            <person name="Malay A.D."/>
            <person name="Moran D.A.P."/>
            <person name="Tomita M."/>
            <person name="Numata K."/>
            <person name="Arakawa K."/>
        </authorList>
    </citation>
    <scope>NUCLEOTIDE SEQUENCE</scope>
</reference>
<sequence length="85" mass="9833">MWQIHFTWNYFYSSYRLMFNLSLQVFKLSQLKKASKVADRILEVTPAQVNAASKYSSANSDNCSEFEFLKGVKILRQEVKGTSTI</sequence>
<proteinExistence type="predicted"/>
<keyword evidence="2" id="KW-1185">Reference proteome</keyword>
<dbReference type="EMBL" id="BMAO01009048">
    <property type="protein sequence ID" value="GFR28306.1"/>
    <property type="molecule type" value="Genomic_DNA"/>
</dbReference>
<gene>
    <name evidence="1" type="ORF">TNCT_620451</name>
</gene>
<name>A0A8X6HQG1_TRICU</name>